<accession>A0A1G6Z549</accession>
<dbReference type="InterPro" id="IPR036019">
    <property type="entry name" value="MscL_channel"/>
</dbReference>
<dbReference type="OrthoDB" id="9810350at2"/>
<keyword evidence="6" id="KW-1185">Reference proteome</keyword>
<dbReference type="GO" id="GO:0008381">
    <property type="term" value="F:mechanosensitive monoatomic ion channel activity"/>
    <property type="evidence" value="ECO:0007669"/>
    <property type="project" value="TreeGrafter"/>
</dbReference>
<evidence type="ECO:0000256" key="4">
    <source>
        <dbReference type="ARBA" id="ARBA00023136"/>
    </source>
</evidence>
<dbReference type="Gene3D" id="1.10.1200.120">
    <property type="entry name" value="Large-conductance mechanosensitive channel, MscL, domain 1"/>
    <property type="match status" value="1"/>
</dbReference>
<dbReference type="InterPro" id="IPR037673">
    <property type="entry name" value="MSC/AndL"/>
</dbReference>
<reference evidence="5 6" key="1">
    <citation type="submission" date="2016-10" db="EMBL/GenBank/DDBJ databases">
        <authorList>
            <person name="de Groot N.N."/>
        </authorList>
    </citation>
    <scope>NUCLEOTIDE SEQUENCE [LARGE SCALE GENOMIC DNA]</scope>
    <source>
        <strain evidence="5 6">CGMCC 4.6858</strain>
    </source>
</reference>
<evidence type="ECO:0000256" key="3">
    <source>
        <dbReference type="ARBA" id="ARBA00022989"/>
    </source>
</evidence>
<dbReference type="Proteomes" id="UP000199034">
    <property type="component" value="Unassembled WGS sequence"/>
</dbReference>
<organism evidence="5 6">
    <name type="scientific">Nocardioides lianchengensis</name>
    <dbReference type="NCBI Taxonomy" id="1045774"/>
    <lineage>
        <taxon>Bacteria</taxon>
        <taxon>Bacillati</taxon>
        <taxon>Actinomycetota</taxon>
        <taxon>Actinomycetes</taxon>
        <taxon>Propionibacteriales</taxon>
        <taxon>Nocardioidaceae</taxon>
        <taxon>Nocardioides</taxon>
    </lineage>
</organism>
<evidence type="ECO:0000256" key="2">
    <source>
        <dbReference type="ARBA" id="ARBA00022692"/>
    </source>
</evidence>
<evidence type="ECO:0000256" key="1">
    <source>
        <dbReference type="ARBA" id="ARBA00004141"/>
    </source>
</evidence>
<dbReference type="InterPro" id="IPR019823">
    <property type="entry name" value="Mechanosensitive_channel_CS"/>
</dbReference>
<dbReference type="SUPFAM" id="SSF81330">
    <property type="entry name" value="Gated mechanosensitive channel"/>
    <property type="match status" value="1"/>
</dbReference>
<name>A0A1G6Z549_9ACTN</name>
<dbReference type="STRING" id="1045774.SAMN05421872_11312"/>
<dbReference type="Pfam" id="PF01741">
    <property type="entry name" value="MscL"/>
    <property type="match status" value="1"/>
</dbReference>
<proteinExistence type="predicted"/>
<gene>
    <name evidence="5" type="ORF">SAMN05421872_11312</name>
</gene>
<dbReference type="PANTHER" id="PTHR30266">
    <property type="entry name" value="MECHANOSENSITIVE CHANNEL MSCL"/>
    <property type="match status" value="1"/>
</dbReference>
<dbReference type="PANTHER" id="PTHR30266:SF2">
    <property type="entry name" value="LARGE-CONDUCTANCE MECHANOSENSITIVE CHANNEL"/>
    <property type="match status" value="1"/>
</dbReference>
<dbReference type="EMBL" id="FMZM01000013">
    <property type="protein sequence ID" value="SDD97750.1"/>
    <property type="molecule type" value="Genomic_DNA"/>
</dbReference>
<keyword evidence="3" id="KW-1133">Transmembrane helix</keyword>
<keyword evidence="4" id="KW-0472">Membrane</keyword>
<dbReference type="PROSITE" id="PS01327">
    <property type="entry name" value="MSCL"/>
    <property type="match status" value="1"/>
</dbReference>
<evidence type="ECO:0000313" key="5">
    <source>
        <dbReference type="EMBL" id="SDD97750.1"/>
    </source>
</evidence>
<keyword evidence="2" id="KW-0812">Transmembrane</keyword>
<dbReference type="GO" id="GO:0016020">
    <property type="term" value="C:membrane"/>
    <property type="evidence" value="ECO:0007669"/>
    <property type="project" value="UniProtKB-SubCell"/>
</dbReference>
<dbReference type="AlphaFoldDB" id="A0A1G6Z549"/>
<protein>
    <submittedName>
        <fullName evidence="5">Large conductance mechanosensitive channel</fullName>
    </submittedName>
</protein>
<dbReference type="RefSeq" id="WP_090860228.1">
    <property type="nucleotide sequence ID" value="NZ_FMZM01000013.1"/>
</dbReference>
<comment type="subcellular location">
    <subcellularLocation>
        <location evidence="1">Membrane</location>
        <topology evidence="1">Multi-pass membrane protein</topology>
    </subcellularLocation>
</comment>
<evidence type="ECO:0000313" key="6">
    <source>
        <dbReference type="Proteomes" id="UP000199034"/>
    </source>
</evidence>
<sequence length="127" mass="13799">MLGGFKNFILRGNLVDLAVAVIIGTAFGAVVTAFTAWLMGQIPATEDTFKNVKEGDLGFFLNALISFLVLAAVVYFFVVLPYTKAKERFFPSPPPGTPEDIKLLQEIRDLLATQQGKTTSTSDQPLS</sequence>